<keyword evidence="3" id="KW-1133">Transmembrane helix</keyword>
<feature type="transmembrane region" description="Helical" evidence="3">
    <location>
        <begin position="12"/>
        <end position="37"/>
    </location>
</feature>
<evidence type="ECO:0000256" key="3">
    <source>
        <dbReference type="SAM" id="Phobius"/>
    </source>
</evidence>
<evidence type="ECO:0000256" key="2">
    <source>
        <dbReference type="SAM" id="MobiDB-lite"/>
    </source>
</evidence>
<evidence type="ECO:0000313" key="6">
    <source>
        <dbReference type="Proteomes" id="UP000517753"/>
    </source>
</evidence>
<feature type="region of interest" description="Disordered" evidence="2">
    <location>
        <begin position="394"/>
        <end position="460"/>
    </location>
</feature>
<accession>A0A7Y9K2V1</accession>
<organism evidence="5 6">
    <name type="scientific">Sphingomonas melonis</name>
    <dbReference type="NCBI Taxonomy" id="152682"/>
    <lineage>
        <taxon>Bacteria</taxon>
        <taxon>Pseudomonadati</taxon>
        <taxon>Pseudomonadota</taxon>
        <taxon>Alphaproteobacteria</taxon>
        <taxon>Sphingomonadales</taxon>
        <taxon>Sphingomonadaceae</taxon>
        <taxon>Sphingomonas</taxon>
    </lineage>
</organism>
<feature type="transmembrane region" description="Helical" evidence="3">
    <location>
        <begin position="49"/>
        <end position="67"/>
    </location>
</feature>
<keyword evidence="1" id="KW-0378">Hydrolase</keyword>
<dbReference type="InterPro" id="IPR050300">
    <property type="entry name" value="GDXG_lipolytic_enzyme"/>
</dbReference>
<dbReference type="EMBL" id="JACCBY010000004">
    <property type="protein sequence ID" value="NYD91232.1"/>
    <property type="molecule type" value="Genomic_DNA"/>
</dbReference>
<dbReference type="SUPFAM" id="SSF53474">
    <property type="entry name" value="alpha/beta-Hydrolases"/>
    <property type="match status" value="1"/>
</dbReference>
<dbReference type="Gene3D" id="3.40.50.1820">
    <property type="entry name" value="alpha/beta hydrolase"/>
    <property type="match status" value="1"/>
</dbReference>
<gene>
    <name evidence="5" type="ORF">HD841_003039</name>
</gene>
<keyword evidence="6" id="KW-1185">Reference proteome</keyword>
<evidence type="ECO:0000259" key="4">
    <source>
        <dbReference type="Pfam" id="PF20434"/>
    </source>
</evidence>
<dbReference type="PANTHER" id="PTHR48081">
    <property type="entry name" value="AB HYDROLASE SUPERFAMILY PROTEIN C4A8.06C"/>
    <property type="match status" value="1"/>
</dbReference>
<sequence>MTSAKVLARTGVLTLAWLAVLPIFTMLLGAMVPIVPWLRVFASDIVPNWVSWFLLGALIIGALGVLAHRAHATRVTLGLIAAAAGTALAAGIVMLHLLQVAWANGARIDLLSTLSVRQFSEAASPDRSLVYARRQGEALWLDVYQPADVQAGPHRPVLVVVHGGGFIEGSRRVGAANMRRYADSGWIVVSIDYRLARPDRPTWNLATHDVRCALRWVAAHSRRLHADADRVTLFGVSAGGNLAMAAAYTNDDGADDARCGSRTPSIAAVIVKAPLISPLASWQRKGELQGQQRLYMSRYIGGPPERYPERYAALDLRRLSTPGNPPTLILAGKNDPLLPAASVEDFVRRSLAAGNAVDLVMLPYSGHNFNTTFNSITNQLSIATITWFMNRYSKKPPESQSTKATPPVRSLAASASLVRGRTTVSSVPYSRNAGGSPAPAHVTGGVSTGSHTWPKAARPA</sequence>
<evidence type="ECO:0000256" key="1">
    <source>
        <dbReference type="ARBA" id="ARBA00022801"/>
    </source>
</evidence>
<comment type="caution">
    <text evidence="5">The sequence shown here is derived from an EMBL/GenBank/DDBJ whole genome shotgun (WGS) entry which is preliminary data.</text>
</comment>
<proteinExistence type="predicted"/>
<dbReference type="InterPro" id="IPR029058">
    <property type="entry name" value="AB_hydrolase_fold"/>
</dbReference>
<keyword evidence="3" id="KW-0812">Transmembrane</keyword>
<dbReference type="InterPro" id="IPR049492">
    <property type="entry name" value="BD-FAE-like_dom"/>
</dbReference>
<name>A0A7Y9K2V1_9SPHN</name>
<dbReference type="RefSeq" id="WP_179509644.1">
    <property type="nucleotide sequence ID" value="NZ_JACCBY010000004.1"/>
</dbReference>
<reference evidence="5 6" key="1">
    <citation type="submission" date="2020-07" db="EMBL/GenBank/DDBJ databases">
        <authorList>
            <person name="Partida-Martinez L."/>
            <person name="Huntemann M."/>
            <person name="Clum A."/>
            <person name="Wang J."/>
            <person name="Palaniappan K."/>
            <person name="Ritter S."/>
            <person name="Chen I.-M."/>
            <person name="Stamatis D."/>
            <person name="Reddy T."/>
            <person name="O'Malley R."/>
            <person name="Daum C."/>
            <person name="Shapiro N."/>
            <person name="Ivanova N."/>
            <person name="Kyrpides N."/>
            <person name="Woyke T."/>
        </authorList>
    </citation>
    <scope>NUCLEOTIDE SEQUENCE [LARGE SCALE GENOMIC DNA]</scope>
    <source>
        <strain evidence="5 6">AS2.3</strain>
    </source>
</reference>
<dbReference type="Proteomes" id="UP000517753">
    <property type="component" value="Unassembled WGS sequence"/>
</dbReference>
<dbReference type="GO" id="GO:0016787">
    <property type="term" value="F:hydrolase activity"/>
    <property type="evidence" value="ECO:0007669"/>
    <property type="project" value="UniProtKB-KW"/>
</dbReference>
<feature type="domain" description="BD-FAE-like" evidence="4">
    <location>
        <begin position="141"/>
        <end position="346"/>
    </location>
</feature>
<dbReference type="AlphaFoldDB" id="A0A7Y9K2V1"/>
<keyword evidence="3" id="KW-0472">Membrane</keyword>
<feature type="transmembrane region" description="Helical" evidence="3">
    <location>
        <begin position="79"/>
        <end position="102"/>
    </location>
</feature>
<evidence type="ECO:0000313" key="5">
    <source>
        <dbReference type="EMBL" id="NYD91232.1"/>
    </source>
</evidence>
<reference evidence="5 6" key="2">
    <citation type="submission" date="2020-08" db="EMBL/GenBank/DDBJ databases">
        <title>The Agave Microbiome: Exploring the role of microbial communities in plant adaptations to desert environments.</title>
        <authorList>
            <person name="Partida-Martinez L.P."/>
        </authorList>
    </citation>
    <scope>NUCLEOTIDE SEQUENCE [LARGE SCALE GENOMIC DNA]</scope>
    <source>
        <strain evidence="5 6">AS2.3</strain>
    </source>
</reference>
<protein>
    <submittedName>
        <fullName evidence="5">Acetyl esterase/lipase</fullName>
    </submittedName>
</protein>
<dbReference type="Pfam" id="PF20434">
    <property type="entry name" value="BD-FAE"/>
    <property type="match status" value="1"/>
</dbReference>